<evidence type="ECO:0000313" key="2">
    <source>
        <dbReference type="Proteomes" id="UP001153714"/>
    </source>
</evidence>
<keyword evidence="2" id="KW-1185">Reference proteome</keyword>
<dbReference type="EMBL" id="OU893340">
    <property type="protein sequence ID" value="CAG9796416.1"/>
    <property type="molecule type" value="Genomic_DNA"/>
</dbReference>
<protein>
    <submittedName>
        <fullName evidence="1">Uncharacterized protein</fullName>
    </submittedName>
</protein>
<sequence length="167" mass="19658">MTSDKHFDDLLESDDELPVDYVEVPDIPAYKLDNRFKPIKFSWIDSNFSKYYKKKISQNNVKMSVLYPYLNEDMLRSKTENLGLGKKTLILNSVLPSNDIYCLKCIESSSSDSFFLWFINFLIYKDLQSDFSFLKSCLVNFPEKCDDDGNKDIMDTDIKNYNFDFVY</sequence>
<organism evidence="1 2">
    <name type="scientific">Diatraea saccharalis</name>
    <name type="common">sugarcane borer</name>
    <dbReference type="NCBI Taxonomy" id="40085"/>
    <lineage>
        <taxon>Eukaryota</taxon>
        <taxon>Metazoa</taxon>
        <taxon>Ecdysozoa</taxon>
        <taxon>Arthropoda</taxon>
        <taxon>Hexapoda</taxon>
        <taxon>Insecta</taxon>
        <taxon>Pterygota</taxon>
        <taxon>Neoptera</taxon>
        <taxon>Endopterygota</taxon>
        <taxon>Lepidoptera</taxon>
        <taxon>Glossata</taxon>
        <taxon>Ditrysia</taxon>
        <taxon>Pyraloidea</taxon>
        <taxon>Crambidae</taxon>
        <taxon>Crambinae</taxon>
        <taxon>Diatraea</taxon>
    </lineage>
</organism>
<evidence type="ECO:0000313" key="1">
    <source>
        <dbReference type="EMBL" id="CAG9796416.1"/>
    </source>
</evidence>
<proteinExistence type="predicted"/>
<gene>
    <name evidence="1" type="ORF">DIATSA_LOCUS13609</name>
</gene>
<dbReference type="OrthoDB" id="7369230at2759"/>
<dbReference type="AlphaFoldDB" id="A0A9N9WM60"/>
<reference evidence="1" key="1">
    <citation type="submission" date="2021-12" db="EMBL/GenBank/DDBJ databases">
        <authorList>
            <person name="King R."/>
        </authorList>
    </citation>
    <scope>NUCLEOTIDE SEQUENCE</scope>
</reference>
<reference evidence="1" key="2">
    <citation type="submission" date="2022-10" db="EMBL/GenBank/DDBJ databases">
        <authorList>
            <consortium name="ENA_rothamsted_submissions"/>
            <consortium name="culmorum"/>
            <person name="King R."/>
        </authorList>
    </citation>
    <scope>NUCLEOTIDE SEQUENCE</scope>
</reference>
<name>A0A9N9WM60_9NEOP</name>
<accession>A0A9N9WM60</accession>
<dbReference type="Proteomes" id="UP001153714">
    <property type="component" value="Chromosome 9"/>
</dbReference>